<name>A0A5C5U040_9GAMM</name>
<organism evidence="2 3">
    <name type="scientific">Luteimonas marina</name>
    <dbReference type="NCBI Taxonomy" id="488485"/>
    <lineage>
        <taxon>Bacteria</taxon>
        <taxon>Pseudomonadati</taxon>
        <taxon>Pseudomonadota</taxon>
        <taxon>Gammaproteobacteria</taxon>
        <taxon>Lysobacterales</taxon>
        <taxon>Lysobacteraceae</taxon>
        <taxon>Luteimonas</taxon>
    </lineage>
</organism>
<keyword evidence="1" id="KW-1133">Transmembrane helix</keyword>
<evidence type="ECO:0000313" key="3">
    <source>
        <dbReference type="Proteomes" id="UP000319980"/>
    </source>
</evidence>
<keyword evidence="3" id="KW-1185">Reference proteome</keyword>
<keyword evidence="1" id="KW-0472">Membrane</keyword>
<proteinExistence type="predicted"/>
<feature type="transmembrane region" description="Helical" evidence="1">
    <location>
        <begin position="30"/>
        <end position="47"/>
    </location>
</feature>
<evidence type="ECO:0000256" key="1">
    <source>
        <dbReference type="SAM" id="Phobius"/>
    </source>
</evidence>
<comment type="caution">
    <text evidence="2">The sequence shown here is derived from an EMBL/GenBank/DDBJ whole genome shotgun (WGS) entry which is preliminary data.</text>
</comment>
<reference evidence="2 3" key="1">
    <citation type="journal article" date="2008" name="Int. J. Syst. Evol. Microbiol.">
        <title>Luteimonas marina sp. nov., isolated from seawater.</title>
        <authorList>
            <person name="Baik K.S."/>
            <person name="Park S.C."/>
            <person name="Kim M.S."/>
            <person name="Kim E.M."/>
            <person name="Park C."/>
            <person name="Chun J."/>
            <person name="Seong C.N."/>
        </authorList>
    </citation>
    <scope>NUCLEOTIDE SEQUENCE [LARGE SCALE GENOMIC DNA]</scope>
    <source>
        <strain evidence="2 3">FR1330</strain>
    </source>
</reference>
<keyword evidence="1" id="KW-0812">Transmembrane</keyword>
<dbReference type="RefSeq" id="WP_146388402.1">
    <property type="nucleotide sequence ID" value="NZ_VOHK01000005.1"/>
</dbReference>
<protein>
    <submittedName>
        <fullName evidence="2">Uncharacterized protein</fullName>
    </submittedName>
</protein>
<sequence length="311" mass="34990">MSSGSSFPVFDWLAGSVRLLGFNAKPDADAFQLLLALGAALVAYALIHRSQKKAAEEGRRIERAKLLHELDREYYDIMSRKCVIETAGPPSACVEESRHQRLEWVLTSKVAWNPQVELEGSGARCVHAINGGRHVRIGPNHYIDTISLHLMLSWSKRVSNGLRLDILSCDDVMEMWRSILPWAKNNRFSYMADLFGMSPTRESDIRAVLSLPLQRERRGPMLWLPGTVRMGGYRLREAPPNGWQGDIASLYHVIHVVVLQALRRQRLEILDYLRQAPADAAMWSGMDAKLRDALIVRSGPEESTGPGQQVI</sequence>
<evidence type="ECO:0000313" key="2">
    <source>
        <dbReference type="EMBL" id="TWT19286.1"/>
    </source>
</evidence>
<gene>
    <name evidence="2" type="ORF">FQY83_13090</name>
</gene>
<dbReference type="EMBL" id="VOHK01000005">
    <property type="protein sequence ID" value="TWT19286.1"/>
    <property type="molecule type" value="Genomic_DNA"/>
</dbReference>
<dbReference type="Proteomes" id="UP000319980">
    <property type="component" value="Unassembled WGS sequence"/>
</dbReference>
<dbReference type="AlphaFoldDB" id="A0A5C5U040"/>
<accession>A0A5C5U040</accession>
<dbReference type="OrthoDB" id="9255770at2"/>